<evidence type="ECO:0000256" key="7">
    <source>
        <dbReference type="ARBA" id="ARBA00022840"/>
    </source>
</evidence>
<name>A0A512HSA1_9ACTN</name>
<keyword evidence="8" id="KW-1278">Translocase</keyword>
<dbReference type="PANTHER" id="PTHR43297:SF14">
    <property type="entry name" value="ATPASE AAA-TYPE CORE DOMAIN-CONTAINING PROTEIN"/>
    <property type="match status" value="1"/>
</dbReference>
<evidence type="ECO:0000256" key="8">
    <source>
        <dbReference type="ARBA" id="ARBA00022967"/>
    </source>
</evidence>
<keyword evidence="6" id="KW-0547">Nucleotide-binding</keyword>
<keyword evidence="5" id="KW-0997">Cell inner membrane</keyword>
<gene>
    <name evidence="11" type="ORF">AFL01nite_06540</name>
</gene>
<dbReference type="Pfam" id="PF08352">
    <property type="entry name" value="oligo_HPY"/>
    <property type="match status" value="1"/>
</dbReference>
<keyword evidence="9" id="KW-0472">Membrane</keyword>
<dbReference type="PANTHER" id="PTHR43297">
    <property type="entry name" value="OLIGOPEPTIDE TRANSPORT ATP-BINDING PROTEIN APPD"/>
    <property type="match status" value="1"/>
</dbReference>
<dbReference type="SUPFAM" id="SSF52540">
    <property type="entry name" value="P-loop containing nucleoside triphosphate hydrolases"/>
    <property type="match status" value="1"/>
</dbReference>
<dbReference type="RefSeq" id="WP_146825741.1">
    <property type="nucleotide sequence ID" value="NZ_BAAAYQ010000001.1"/>
</dbReference>
<evidence type="ECO:0000259" key="10">
    <source>
        <dbReference type="PROSITE" id="PS50893"/>
    </source>
</evidence>
<keyword evidence="12" id="KW-1185">Reference proteome</keyword>
<accession>A0A512HSA1</accession>
<evidence type="ECO:0000256" key="3">
    <source>
        <dbReference type="ARBA" id="ARBA00022448"/>
    </source>
</evidence>
<evidence type="ECO:0000256" key="9">
    <source>
        <dbReference type="ARBA" id="ARBA00023136"/>
    </source>
</evidence>
<organism evidence="11 12">
    <name type="scientific">Aeromicrobium flavum</name>
    <dbReference type="NCBI Taxonomy" id="416568"/>
    <lineage>
        <taxon>Bacteria</taxon>
        <taxon>Bacillati</taxon>
        <taxon>Actinomycetota</taxon>
        <taxon>Actinomycetes</taxon>
        <taxon>Propionibacteriales</taxon>
        <taxon>Nocardioidaceae</taxon>
        <taxon>Aeromicrobium</taxon>
    </lineage>
</organism>
<dbReference type="GO" id="GO:0016887">
    <property type="term" value="F:ATP hydrolysis activity"/>
    <property type="evidence" value="ECO:0007669"/>
    <property type="project" value="InterPro"/>
</dbReference>
<dbReference type="InterPro" id="IPR050388">
    <property type="entry name" value="ABC_Ni/Peptide_Import"/>
</dbReference>
<feature type="domain" description="ABC transporter" evidence="10">
    <location>
        <begin position="14"/>
        <end position="262"/>
    </location>
</feature>
<dbReference type="AlphaFoldDB" id="A0A512HSA1"/>
<evidence type="ECO:0000256" key="5">
    <source>
        <dbReference type="ARBA" id="ARBA00022519"/>
    </source>
</evidence>
<dbReference type="CDD" id="cd03257">
    <property type="entry name" value="ABC_NikE_OppD_transporters"/>
    <property type="match status" value="1"/>
</dbReference>
<protein>
    <recommendedName>
        <fullName evidence="10">ABC transporter domain-containing protein</fullName>
    </recommendedName>
</protein>
<reference evidence="11 12" key="1">
    <citation type="submission" date="2019-07" db="EMBL/GenBank/DDBJ databases">
        <title>Whole genome shotgun sequence of Aeromicrobium flavum NBRC 107625.</title>
        <authorList>
            <person name="Hosoyama A."/>
            <person name="Uohara A."/>
            <person name="Ohji S."/>
            <person name="Ichikawa N."/>
        </authorList>
    </citation>
    <scope>NUCLEOTIDE SEQUENCE [LARGE SCALE GENOMIC DNA]</scope>
    <source>
        <strain evidence="11 12">NBRC 107625</strain>
    </source>
</reference>
<evidence type="ECO:0000313" key="12">
    <source>
        <dbReference type="Proteomes" id="UP000321769"/>
    </source>
</evidence>
<dbReference type="OrthoDB" id="5357528at2"/>
<evidence type="ECO:0000256" key="2">
    <source>
        <dbReference type="ARBA" id="ARBA00005417"/>
    </source>
</evidence>
<keyword evidence="7" id="KW-0067">ATP-binding</keyword>
<dbReference type="PROSITE" id="PS50893">
    <property type="entry name" value="ABC_TRANSPORTER_2"/>
    <property type="match status" value="1"/>
</dbReference>
<evidence type="ECO:0000256" key="4">
    <source>
        <dbReference type="ARBA" id="ARBA00022475"/>
    </source>
</evidence>
<dbReference type="GO" id="GO:0005524">
    <property type="term" value="F:ATP binding"/>
    <property type="evidence" value="ECO:0007669"/>
    <property type="project" value="UniProtKB-KW"/>
</dbReference>
<dbReference type="InterPro" id="IPR003593">
    <property type="entry name" value="AAA+_ATPase"/>
</dbReference>
<dbReference type="GO" id="GO:0015833">
    <property type="term" value="P:peptide transport"/>
    <property type="evidence" value="ECO:0007669"/>
    <property type="project" value="InterPro"/>
</dbReference>
<dbReference type="FunFam" id="3.40.50.300:FF:000016">
    <property type="entry name" value="Oligopeptide ABC transporter ATP-binding component"/>
    <property type="match status" value="1"/>
</dbReference>
<evidence type="ECO:0000256" key="6">
    <source>
        <dbReference type="ARBA" id="ARBA00022741"/>
    </source>
</evidence>
<dbReference type="Pfam" id="PF00005">
    <property type="entry name" value="ABC_tran"/>
    <property type="match status" value="1"/>
</dbReference>
<dbReference type="Proteomes" id="UP000321769">
    <property type="component" value="Unassembled WGS sequence"/>
</dbReference>
<dbReference type="GO" id="GO:0005886">
    <property type="term" value="C:plasma membrane"/>
    <property type="evidence" value="ECO:0007669"/>
    <property type="project" value="UniProtKB-SubCell"/>
</dbReference>
<proteinExistence type="inferred from homology"/>
<comment type="similarity">
    <text evidence="2">Belongs to the ABC transporter superfamily.</text>
</comment>
<dbReference type="Gene3D" id="3.40.50.300">
    <property type="entry name" value="P-loop containing nucleotide triphosphate hydrolases"/>
    <property type="match status" value="1"/>
</dbReference>
<dbReference type="EMBL" id="BJZQ01000002">
    <property type="protein sequence ID" value="GEO88327.1"/>
    <property type="molecule type" value="Genomic_DNA"/>
</dbReference>
<keyword evidence="4" id="KW-1003">Cell membrane</keyword>
<sequence length="293" mass="32141">MNADPVSNDILLDVRNLSISVENRDEIPPLVRNVSFHLNRGEIVGIVGESGSGKTLTSLAVSRLLPQGLSMSADRIDFDGHDLVGGSDRELRTVLGTNLAMVFQDPMQSLNPARKIGAQMIETVREHRGLSKKEARALAIRSLEDVHITEPAKRLKQYPHELSGGMRQRTMIAMGLMGEPSLILADEPTTALDVTVQAQVMQLLCDLNDRKGSAVLLISHNISLLSEVCDRIIVMFRGEIVEDLTTAKLLAGPDHPYTQGLIRAVPDLNTDRGVDLVTIEDGQFDVEREMNHA</sequence>
<evidence type="ECO:0000313" key="11">
    <source>
        <dbReference type="EMBL" id="GEO88327.1"/>
    </source>
</evidence>
<dbReference type="InterPro" id="IPR003439">
    <property type="entry name" value="ABC_transporter-like_ATP-bd"/>
</dbReference>
<evidence type="ECO:0000256" key="1">
    <source>
        <dbReference type="ARBA" id="ARBA00004202"/>
    </source>
</evidence>
<dbReference type="InterPro" id="IPR013563">
    <property type="entry name" value="Oligopep_ABC_C"/>
</dbReference>
<comment type="subcellular location">
    <subcellularLocation>
        <location evidence="1">Cell membrane</location>
        <topology evidence="1">Peripheral membrane protein</topology>
    </subcellularLocation>
</comment>
<dbReference type="SMART" id="SM00382">
    <property type="entry name" value="AAA"/>
    <property type="match status" value="1"/>
</dbReference>
<keyword evidence="3" id="KW-0813">Transport</keyword>
<comment type="caution">
    <text evidence="11">The sequence shown here is derived from an EMBL/GenBank/DDBJ whole genome shotgun (WGS) entry which is preliminary data.</text>
</comment>
<dbReference type="InterPro" id="IPR027417">
    <property type="entry name" value="P-loop_NTPase"/>
</dbReference>